<keyword evidence="4" id="KW-1003">Cell membrane</keyword>
<dbReference type="InterPro" id="IPR003593">
    <property type="entry name" value="AAA+_ATPase"/>
</dbReference>
<dbReference type="PANTHER" id="PTHR43297:SF2">
    <property type="entry name" value="DIPEPTIDE TRANSPORT ATP-BINDING PROTEIN DPPD"/>
    <property type="match status" value="1"/>
</dbReference>
<dbReference type="Pfam" id="PF00005">
    <property type="entry name" value="ABC_tran"/>
    <property type="match status" value="1"/>
</dbReference>
<reference evidence="9 10" key="1">
    <citation type="submission" date="2021-07" db="EMBL/GenBank/DDBJ databases">
        <title>Characterization of Violacein-producing bacteria and related species.</title>
        <authorList>
            <person name="Wilson H.S."/>
            <person name="De Leon M.E."/>
        </authorList>
    </citation>
    <scope>NUCLEOTIDE SEQUENCE [LARGE SCALE GENOMIC DNA]</scope>
    <source>
        <strain evidence="9 10">HSC-2F05</strain>
    </source>
</reference>
<evidence type="ECO:0000256" key="6">
    <source>
        <dbReference type="ARBA" id="ARBA00022840"/>
    </source>
</evidence>
<keyword evidence="3" id="KW-0813">Transport</keyword>
<dbReference type="CDD" id="cd03257">
    <property type="entry name" value="ABC_NikE_OppD_transporters"/>
    <property type="match status" value="1"/>
</dbReference>
<evidence type="ECO:0000256" key="2">
    <source>
        <dbReference type="ARBA" id="ARBA00005417"/>
    </source>
</evidence>
<dbReference type="InterPro" id="IPR003439">
    <property type="entry name" value="ABC_transporter-like_ATP-bd"/>
</dbReference>
<evidence type="ECO:0000256" key="7">
    <source>
        <dbReference type="ARBA" id="ARBA00023136"/>
    </source>
</evidence>
<dbReference type="GO" id="GO:0005524">
    <property type="term" value="F:ATP binding"/>
    <property type="evidence" value="ECO:0007669"/>
    <property type="project" value="UniProtKB-KW"/>
</dbReference>
<dbReference type="InterPro" id="IPR013563">
    <property type="entry name" value="Oligopep_ABC_C"/>
</dbReference>
<dbReference type="PROSITE" id="PS00211">
    <property type="entry name" value="ABC_TRANSPORTER_1"/>
    <property type="match status" value="1"/>
</dbReference>
<evidence type="ECO:0000256" key="1">
    <source>
        <dbReference type="ARBA" id="ARBA00004417"/>
    </source>
</evidence>
<dbReference type="Gene3D" id="3.40.50.300">
    <property type="entry name" value="P-loop containing nucleotide triphosphate hydrolases"/>
    <property type="match status" value="1"/>
</dbReference>
<keyword evidence="6 9" id="KW-0067">ATP-binding</keyword>
<dbReference type="NCBIfam" id="TIGR01727">
    <property type="entry name" value="oligo_HPY"/>
    <property type="match status" value="1"/>
</dbReference>
<dbReference type="PROSITE" id="PS50893">
    <property type="entry name" value="ABC_TRANSPORTER_2"/>
    <property type="match status" value="1"/>
</dbReference>
<evidence type="ECO:0000313" key="10">
    <source>
        <dbReference type="Proteomes" id="UP001198602"/>
    </source>
</evidence>
<sequence length="340" mass="36638">MHSAQVILEVKGLTTSFQTPGGSVKAVKDLGFTLRRGETLAIVGESGCGKSVTSFSLMRLLAAQARIEGEAWLTTREGARLDLLALPEREMAQVRGNQLGMIFQEPMTSLNPLQQVGDQIAEAMLVHGICGKAQAQARALDLLRLVGISAPEVRARQYPHQMSGGMRQRVMIAIALSCKPQVLIADEPTTALDVTIQAQILRLMRKLQGEVGMGMLFITHDMGVVAQIADRVAVMYGGQLVELADTRTLFRRPLHPYTQGLLASVPRPGQGGRLVGIPGQVETVYGEPVGCRFVNRCALAADVCRAERPVLAVHPEQQLVRCHFAGQAGAAHPAPMTRAT</sequence>
<dbReference type="InterPro" id="IPR027417">
    <property type="entry name" value="P-loop_NTPase"/>
</dbReference>
<evidence type="ECO:0000313" key="9">
    <source>
        <dbReference type="EMBL" id="MCA1855231.1"/>
    </source>
</evidence>
<proteinExistence type="inferred from homology"/>
<protein>
    <submittedName>
        <fullName evidence="9">ABC transporter ATP-binding protein</fullName>
    </submittedName>
</protein>
<feature type="domain" description="ABC transporter" evidence="8">
    <location>
        <begin position="8"/>
        <end position="262"/>
    </location>
</feature>
<dbReference type="RefSeq" id="WP_225237602.1">
    <property type="nucleotide sequence ID" value="NZ_JAHYBX010000001.1"/>
</dbReference>
<comment type="similarity">
    <text evidence="2">Belongs to the ABC transporter superfamily.</text>
</comment>
<keyword evidence="5" id="KW-0547">Nucleotide-binding</keyword>
<evidence type="ECO:0000256" key="4">
    <source>
        <dbReference type="ARBA" id="ARBA00022475"/>
    </source>
</evidence>
<dbReference type="SUPFAM" id="SSF52540">
    <property type="entry name" value="P-loop containing nucleoside triphosphate hydrolases"/>
    <property type="match status" value="1"/>
</dbReference>
<accession>A0ABS7Y8F0</accession>
<dbReference type="InterPro" id="IPR017871">
    <property type="entry name" value="ABC_transporter-like_CS"/>
</dbReference>
<comment type="caution">
    <text evidence="9">The sequence shown here is derived from an EMBL/GenBank/DDBJ whole genome shotgun (WGS) entry which is preliminary data.</text>
</comment>
<dbReference type="Pfam" id="PF08352">
    <property type="entry name" value="oligo_HPY"/>
    <property type="match status" value="1"/>
</dbReference>
<dbReference type="InterPro" id="IPR050388">
    <property type="entry name" value="ABC_Ni/Peptide_Import"/>
</dbReference>
<dbReference type="SMART" id="SM00382">
    <property type="entry name" value="AAA"/>
    <property type="match status" value="1"/>
</dbReference>
<name>A0ABS7Y8F0_9BURK</name>
<evidence type="ECO:0000259" key="8">
    <source>
        <dbReference type="PROSITE" id="PS50893"/>
    </source>
</evidence>
<keyword evidence="10" id="KW-1185">Reference proteome</keyword>
<evidence type="ECO:0000256" key="5">
    <source>
        <dbReference type="ARBA" id="ARBA00022741"/>
    </source>
</evidence>
<dbReference type="Proteomes" id="UP001198602">
    <property type="component" value="Unassembled WGS sequence"/>
</dbReference>
<organism evidence="9 10">
    <name type="scientific">Massilia hydrophila</name>
    <dbReference type="NCBI Taxonomy" id="3044279"/>
    <lineage>
        <taxon>Bacteria</taxon>
        <taxon>Pseudomonadati</taxon>
        <taxon>Pseudomonadota</taxon>
        <taxon>Betaproteobacteria</taxon>
        <taxon>Burkholderiales</taxon>
        <taxon>Oxalobacteraceae</taxon>
        <taxon>Telluria group</taxon>
        <taxon>Massilia</taxon>
    </lineage>
</organism>
<comment type="subcellular location">
    <subcellularLocation>
        <location evidence="1">Cell inner membrane</location>
        <topology evidence="1">Peripheral membrane protein</topology>
    </subcellularLocation>
</comment>
<dbReference type="EMBL" id="JAHYBX010000001">
    <property type="protein sequence ID" value="MCA1855231.1"/>
    <property type="molecule type" value="Genomic_DNA"/>
</dbReference>
<keyword evidence="7" id="KW-0472">Membrane</keyword>
<dbReference type="PANTHER" id="PTHR43297">
    <property type="entry name" value="OLIGOPEPTIDE TRANSPORT ATP-BINDING PROTEIN APPD"/>
    <property type="match status" value="1"/>
</dbReference>
<gene>
    <name evidence="9" type="ORF">LE190_04740</name>
</gene>
<evidence type="ECO:0000256" key="3">
    <source>
        <dbReference type="ARBA" id="ARBA00022448"/>
    </source>
</evidence>